<dbReference type="PROSITE" id="PS50800">
    <property type="entry name" value="SAP"/>
    <property type="match status" value="1"/>
</dbReference>
<dbReference type="SUPFAM" id="SSF68906">
    <property type="entry name" value="SAP domain"/>
    <property type="match status" value="1"/>
</dbReference>
<evidence type="ECO:0000313" key="6">
    <source>
        <dbReference type="EMBL" id="CAH0378366.1"/>
    </source>
</evidence>
<evidence type="ECO:0000259" key="5">
    <source>
        <dbReference type="PROSITE" id="PS50800"/>
    </source>
</evidence>
<dbReference type="AlphaFoldDB" id="A0A8J2SVS8"/>
<keyword evidence="1" id="KW-0597">Phosphoprotein</keyword>
<feature type="chain" id="PRO_5035320436" description="SAP domain-containing protein" evidence="4">
    <location>
        <begin position="18"/>
        <end position="328"/>
    </location>
</feature>
<dbReference type="GO" id="GO:0005634">
    <property type="term" value="C:nucleus"/>
    <property type="evidence" value="ECO:0007669"/>
    <property type="project" value="TreeGrafter"/>
</dbReference>
<evidence type="ECO:0000256" key="1">
    <source>
        <dbReference type="ARBA" id="ARBA00022553"/>
    </source>
</evidence>
<dbReference type="OrthoDB" id="10659675at2759"/>
<dbReference type="GO" id="GO:0016973">
    <property type="term" value="P:poly(A)+ mRNA export from nucleus"/>
    <property type="evidence" value="ECO:0007669"/>
    <property type="project" value="TreeGrafter"/>
</dbReference>
<dbReference type="PANTHER" id="PTHR46551:SF1">
    <property type="entry name" value="SAP DOMAIN-CONTAINING RIBONUCLEOPROTEIN"/>
    <property type="match status" value="1"/>
</dbReference>
<comment type="caution">
    <text evidence="6">The sequence shown here is derived from an EMBL/GenBank/DDBJ whole genome shotgun (WGS) entry which is preliminary data.</text>
</comment>
<feature type="signal peptide" evidence="4">
    <location>
        <begin position="1"/>
        <end position="17"/>
    </location>
</feature>
<name>A0A8J2SVS8_9STRA</name>
<keyword evidence="7" id="KW-1185">Reference proteome</keyword>
<comment type="similarity">
    <text evidence="2">Belongs to the SAP domain-containing ribonucleoprotein family.</text>
</comment>
<sequence>MHRLITLLYCLSASAFLAPLQRCHRARRAITQKAANGAEDLNALKVADLKVLLKERGLKVSGKKQELIDRLEEHAAAEAPKPPPAPTPRVTPGNVPDAQLAETIVDLLVTEILEARRSNTTINPDTLASKREALLARGGTALEEVATRRLAAAPHDTELAGAVALVRGFQRAEFQLRSRDAMREILRAATLGSAQLDDCFEKLSKEGRLDGPFARYVEELEQQQKAKPGDGLLDRVLVIVRDRVKAEGGASKELRVLARALRCSDEDETREFLSKEFSISLDFAARFEAYVEAAAAFADGAEDGGGASLQGIGRVREVVGELRRAMPV</sequence>
<dbReference type="InterPro" id="IPR003034">
    <property type="entry name" value="SAP_dom"/>
</dbReference>
<dbReference type="PANTHER" id="PTHR46551">
    <property type="entry name" value="SAP DOMAIN-CONTAINING RIBONUCLEOPROTEIN"/>
    <property type="match status" value="1"/>
</dbReference>
<evidence type="ECO:0000256" key="3">
    <source>
        <dbReference type="SAM" id="MobiDB-lite"/>
    </source>
</evidence>
<proteinExistence type="inferred from homology"/>
<dbReference type="EMBL" id="CAKKNE010000005">
    <property type="protein sequence ID" value="CAH0378366.1"/>
    <property type="molecule type" value="Genomic_DNA"/>
</dbReference>
<feature type="region of interest" description="Disordered" evidence="3">
    <location>
        <begin position="75"/>
        <end position="95"/>
    </location>
</feature>
<keyword evidence="4" id="KW-0732">Signal</keyword>
<dbReference type="Proteomes" id="UP000789595">
    <property type="component" value="Unassembled WGS sequence"/>
</dbReference>
<dbReference type="InterPro" id="IPR036361">
    <property type="entry name" value="SAP_dom_sf"/>
</dbReference>
<dbReference type="InterPro" id="IPR052240">
    <property type="entry name" value="SAP_domain_ribonucleoprotein"/>
</dbReference>
<evidence type="ECO:0000256" key="4">
    <source>
        <dbReference type="SAM" id="SignalP"/>
    </source>
</evidence>
<dbReference type="Pfam" id="PF02037">
    <property type="entry name" value="SAP"/>
    <property type="match status" value="1"/>
</dbReference>
<evidence type="ECO:0000313" key="7">
    <source>
        <dbReference type="Proteomes" id="UP000789595"/>
    </source>
</evidence>
<dbReference type="Gene3D" id="1.10.720.30">
    <property type="entry name" value="SAP domain"/>
    <property type="match status" value="1"/>
</dbReference>
<evidence type="ECO:0000256" key="2">
    <source>
        <dbReference type="ARBA" id="ARBA00046328"/>
    </source>
</evidence>
<feature type="compositionally biased region" description="Pro residues" evidence="3">
    <location>
        <begin position="80"/>
        <end position="89"/>
    </location>
</feature>
<reference evidence="6" key="1">
    <citation type="submission" date="2021-11" db="EMBL/GenBank/DDBJ databases">
        <authorList>
            <consortium name="Genoscope - CEA"/>
            <person name="William W."/>
        </authorList>
    </citation>
    <scope>NUCLEOTIDE SEQUENCE</scope>
</reference>
<organism evidence="6 7">
    <name type="scientific">Pelagomonas calceolata</name>
    <dbReference type="NCBI Taxonomy" id="35677"/>
    <lineage>
        <taxon>Eukaryota</taxon>
        <taxon>Sar</taxon>
        <taxon>Stramenopiles</taxon>
        <taxon>Ochrophyta</taxon>
        <taxon>Pelagophyceae</taxon>
        <taxon>Pelagomonadales</taxon>
        <taxon>Pelagomonadaceae</taxon>
        <taxon>Pelagomonas</taxon>
    </lineage>
</organism>
<feature type="domain" description="SAP" evidence="5">
    <location>
        <begin position="41"/>
        <end position="75"/>
    </location>
</feature>
<protein>
    <recommendedName>
        <fullName evidence="5">SAP domain-containing protein</fullName>
    </recommendedName>
</protein>
<dbReference type="SMART" id="SM00513">
    <property type="entry name" value="SAP"/>
    <property type="match status" value="1"/>
</dbReference>
<accession>A0A8J2SVS8</accession>
<gene>
    <name evidence="6" type="ORF">PECAL_5P28770</name>
</gene>